<keyword evidence="8" id="KW-1185">Reference proteome</keyword>
<evidence type="ECO:0000256" key="5">
    <source>
        <dbReference type="SAM" id="MobiDB-lite"/>
    </source>
</evidence>
<name>A0A4D9CYX3_9STRA</name>
<dbReference type="AlphaFoldDB" id="A0A4D9CYX3"/>
<dbReference type="PROSITE" id="PS50166">
    <property type="entry name" value="IMPORTIN_B_NT"/>
    <property type="match status" value="1"/>
</dbReference>
<protein>
    <recommendedName>
        <fullName evidence="6">Importin N-terminal domain-containing protein</fullName>
    </recommendedName>
</protein>
<keyword evidence="3" id="KW-0813">Transport</keyword>
<comment type="caution">
    <text evidence="7">The sequence shown here is derived from an EMBL/GenBank/DDBJ whole genome shotgun (WGS) entry which is preliminary data.</text>
</comment>
<sequence>MAGQTVPPPARMDPAVMLTQTQKALSIFYSGQGHSREEFKEAEAWLESFQHYPQAWVVADALISDQNSSPPVLFFAAKTLQTKVYLDWEELEPGMIEPFKQQLVRHLATWSVRRREGGESGGGGGGRRGGSSGGDLGAFLNRLCVVLAAVAVQVGREGREYGGKEDTQHGRMEVVVVDTNWQGVLTDCVNLLASHAVPQEHILHLLEELPVEAHNEQLTALSRPDRQAFREQLKALRPHVVAYLAAVDVGKEAGLSPPQVLQRKIFRSMGRWVSYYRDLPPTDLVENRILLDAFAVIAQGAARNGHERLFQSAIDLLIDVFVAYDCSLPEGISLDACLPLAQFLVPNVFALQPTYLASLRPSSLPPSAGPSPHGDTDTAKGICMVFVEMALSYLPLLLAPEPYQQEALLRLLLLVTSHPEPSVSEYALPFWYELAKAGGRRAGDGGSPGVGERYASILQELLRALVERMVYPPQDGGGGERAADGTRRRRRNLMSFGDAVKDVSSLIGPSPCLHALAHLLHATLSTPTPSLPPSPPPSWRQTEACLWALRSLAPSLPLPPSLPSSAPLDTDTTTALTVVPQLLSLLLSQASPSSPSAPSLPPLLRVTIHHVLGRLAPFLPPHPPSSTTDLLPFAYPLLLADLGSPAASPSAARALQEVLLACGRVTGPDSLPPLTLFGQIYTASLAGQLSFGNETLVVEGILEGIVARMDGEGGGEGGREGGREEVVQRMVGMVGEHLGDVVGKEQQERRREGGGEGGGKRQVMVEQDLERLTTIIRVSEPRLMGRRGGGREGEREGGTSPAVGAVQSLLPVLQAIYDEYKGKPDVMEKLCRFFKHAFRTARPKTAFYPLLDPLVRFLLQGLAETRQSSFLYSISYVVSEFGPRRHSHNDSADARAGNGSGQQVGWWLERRGGAGAWRGTDGRRGWPAEVRWGLARPGGGERARRMWGQAFSLRAGTKIRELLARLLLLLEEASQIVFSSVLRNGEDFTNHPDMVEEYFYFASKFFAHCPVPLMNRCRRQEMLVPTLPQTLLQSAVVGFVTLQHKDAQRAIMHFLETFLSAGQPSLPHSAPTSSAAPNGSSSSVLSDTAGMQDWILSLLHSPSLPPAMTPPEQHPLPPTLGPALLFKLFHGLAGESARELVNHSEKPCLCGVLSRAAETIPPPSLREWAYAALQAAVPEVLATPQEKQEVWEAVCHFGERGREGGREGRDRREVFAVVGKFAEKCRERERKTRRKGRV</sequence>
<dbReference type="Pfam" id="PF24139">
    <property type="entry name" value="TPR_TNPO3_IPO13_4th"/>
    <property type="match status" value="1"/>
</dbReference>
<accession>A0A4D9CYX3</accession>
<dbReference type="GO" id="GO:0006606">
    <property type="term" value="P:protein import into nucleus"/>
    <property type="evidence" value="ECO:0007669"/>
    <property type="project" value="TreeGrafter"/>
</dbReference>
<feature type="compositionally biased region" description="Low complexity" evidence="5">
    <location>
        <begin position="1069"/>
        <end position="1085"/>
    </location>
</feature>
<dbReference type="InterPro" id="IPR011989">
    <property type="entry name" value="ARM-like"/>
</dbReference>
<dbReference type="OrthoDB" id="435593at2759"/>
<feature type="region of interest" description="Disordered" evidence="5">
    <location>
        <begin position="1066"/>
        <end position="1085"/>
    </location>
</feature>
<dbReference type="GO" id="GO:0031267">
    <property type="term" value="F:small GTPase binding"/>
    <property type="evidence" value="ECO:0007669"/>
    <property type="project" value="InterPro"/>
</dbReference>
<reference evidence="7 8" key="1">
    <citation type="submission" date="2019-01" db="EMBL/GenBank/DDBJ databases">
        <title>Nuclear Genome Assembly of the Microalgal Biofuel strain Nannochloropsis salina CCMP1776.</title>
        <authorList>
            <person name="Hovde B."/>
        </authorList>
    </citation>
    <scope>NUCLEOTIDE SEQUENCE [LARGE SCALE GENOMIC DNA]</scope>
    <source>
        <strain evidence="7 8">CCMP1776</strain>
    </source>
</reference>
<evidence type="ECO:0000256" key="4">
    <source>
        <dbReference type="ARBA" id="ARBA00023242"/>
    </source>
</evidence>
<evidence type="ECO:0000313" key="7">
    <source>
        <dbReference type="EMBL" id="TFJ84591.1"/>
    </source>
</evidence>
<proteinExistence type="inferred from homology"/>
<dbReference type="InterPro" id="IPR058537">
    <property type="entry name" value="TPR_TNPO3_IPO13_4th"/>
</dbReference>
<dbReference type="PANTHER" id="PTHR12363:SF33">
    <property type="entry name" value="IMPORTIN-13"/>
    <property type="match status" value="1"/>
</dbReference>
<dbReference type="PANTHER" id="PTHR12363">
    <property type="entry name" value="TRANSPORTIN 3 AND IMPORTIN 13"/>
    <property type="match status" value="1"/>
</dbReference>
<feature type="domain" description="Importin N-terminal" evidence="6">
    <location>
        <begin position="42"/>
        <end position="109"/>
    </location>
</feature>
<evidence type="ECO:0000259" key="6">
    <source>
        <dbReference type="PROSITE" id="PS50166"/>
    </source>
</evidence>
<dbReference type="Pfam" id="PF03810">
    <property type="entry name" value="IBN_N"/>
    <property type="match status" value="1"/>
</dbReference>
<feature type="compositionally biased region" description="Basic and acidic residues" evidence="5">
    <location>
        <begin position="739"/>
        <end position="754"/>
    </location>
</feature>
<dbReference type="InterPro" id="IPR051345">
    <property type="entry name" value="Importin_beta-like_NTR"/>
</dbReference>
<evidence type="ECO:0000256" key="2">
    <source>
        <dbReference type="ARBA" id="ARBA00007991"/>
    </source>
</evidence>
<comment type="similarity">
    <text evidence="2">Belongs to the importin beta family.</text>
</comment>
<evidence type="ECO:0000256" key="1">
    <source>
        <dbReference type="ARBA" id="ARBA00004123"/>
    </source>
</evidence>
<dbReference type="InterPro" id="IPR001494">
    <property type="entry name" value="Importin-beta_N"/>
</dbReference>
<organism evidence="7 8">
    <name type="scientific">Nannochloropsis salina CCMP1776</name>
    <dbReference type="NCBI Taxonomy" id="1027361"/>
    <lineage>
        <taxon>Eukaryota</taxon>
        <taxon>Sar</taxon>
        <taxon>Stramenopiles</taxon>
        <taxon>Ochrophyta</taxon>
        <taxon>Eustigmatophyceae</taxon>
        <taxon>Eustigmatales</taxon>
        <taxon>Monodopsidaceae</taxon>
        <taxon>Microchloropsis</taxon>
        <taxon>Microchloropsis salina</taxon>
    </lineage>
</organism>
<dbReference type="Pfam" id="PF24138">
    <property type="entry name" value="TPR_TNPO3_IPO13_2nd"/>
    <property type="match status" value="1"/>
</dbReference>
<dbReference type="GO" id="GO:0005737">
    <property type="term" value="C:cytoplasm"/>
    <property type="evidence" value="ECO:0007669"/>
    <property type="project" value="TreeGrafter"/>
</dbReference>
<dbReference type="InterPro" id="IPR057941">
    <property type="entry name" value="TPR_TNPO3_IPO13_2nd"/>
</dbReference>
<dbReference type="Gene3D" id="1.25.10.10">
    <property type="entry name" value="Leucine-rich Repeat Variant"/>
    <property type="match status" value="1"/>
</dbReference>
<evidence type="ECO:0000313" key="8">
    <source>
        <dbReference type="Proteomes" id="UP000355283"/>
    </source>
</evidence>
<feature type="region of interest" description="Disordered" evidence="5">
    <location>
        <begin position="739"/>
        <end position="762"/>
    </location>
</feature>
<evidence type="ECO:0000256" key="3">
    <source>
        <dbReference type="ARBA" id="ARBA00022448"/>
    </source>
</evidence>
<dbReference type="EMBL" id="SDOX01000018">
    <property type="protein sequence ID" value="TFJ84591.1"/>
    <property type="molecule type" value="Genomic_DNA"/>
</dbReference>
<gene>
    <name evidence="7" type="ORF">NSK_004056</name>
</gene>
<comment type="subcellular location">
    <subcellularLocation>
        <location evidence="1">Nucleus</location>
    </subcellularLocation>
</comment>
<keyword evidence="4" id="KW-0539">Nucleus</keyword>
<dbReference type="SUPFAM" id="SSF48371">
    <property type="entry name" value="ARM repeat"/>
    <property type="match status" value="1"/>
</dbReference>
<dbReference type="Proteomes" id="UP000355283">
    <property type="component" value="Unassembled WGS sequence"/>
</dbReference>
<dbReference type="InterPro" id="IPR016024">
    <property type="entry name" value="ARM-type_fold"/>
</dbReference>
<dbReference type="GO" id="GO:0005634">
    <property type="term" value="C:nucleus"/>
    <property type="evidence" value="ECO:0007669"/>
    <property type="project" value="UniProtKB-SubCell"/>
</dbReference>